<evidence type="ECO:0000313" key="4">
    <source>
        <dbReference type="Proteomes" id="UP000471640"/>
    </source>
</evidence>
<feature type="transmembrane region" description="Helical" evidence="2">
    <location>
        <begin position="90"/>
        <end position="111"/>
    </location>
</feature>
<keyword evidence="2" id="KW-1133">Transmembrane helix</keyword>
<protein>
    <submittedName>
        <fullName evidence="3">Uncharacterized protein</fullName>
    </submittedName>
</protein>
<accession>A0A6P1DZ88</accession>
<reference evidence="3 4" key="2">
    <citation type="submission" date="2020-02" db="EMBL/GenBank/DDBJ databases">
        <title>Genome sequences of Thiorhodococcus mannitoliphagus and Thiorhodococcus minor, purple sulfur photosynthetic bacteria in the gammaproteobacterial family, Chromatiaceae.</title>
        <authorList>
            <person name="Aviles F.A."/>
            <person name="Meyer T.E."/>
            <person name="Kyndt J.A."/>
        </authorList>
    </citation>
    <scope>NUCLEOTIDE SEQUENCE [LARGE SCALE GENOMIC DNA]</scope>
    <source>
        <strain evidence="3 4">DSM 18266</strain>
    </source>
</reference>
<keyword evidence="4" id="KW-1185">Reference proteome</keyword>
<feature type="transmembrane region" description="Helical" evidence="2">
    <location>
        <begin position="7"/>
        <end position="25"/>
    </location>
</feature>
<comment type="caution">
    <text evidence="3">The sequence shown here is derived from an EMBL/GenBank/DDBJ whole genome shotgun (WGS) entry which is preliminary data.</text>
</comment>
<dbReference type="PROSITE" id="PS51257">
    <property type="entry name" value="PROKAR_LIPOPROTEIN"/>
    <property type="match status" value="1"/>
</dbReference>
<evidence type="ECO:0000313" key="3">
    <source>
        <dbReference type="EMBL" id="NEX23548.1"/>
    </source>
</evidence>
<dbReference type="AlphaFoldDB" id="A0A6P1DZ88"/>
<proteinExistence type="predicted"/>
<evidence type="ECO:0000256" key="2">
    <source>
        <dbReference type="SAM" id="Phobius"/>
    </source>
</evidence>
<organism evidence="3 4">
    <name type="scientific">Thiorhodococcus mannitoliphagus</name>
    <dbReference type="NCBI Taxonomy" id="329406"/>
    <lineage>
        <taxon>Bacteria</taxon>
        <taxon>Pseudomonadati</taxon>
        <taxon>Pseudomonadota</taxon>
        <taxon>Gammaproteobacteria</taxon>
        <taxon>Chromatiales</taxon>
        <taxon>Chromatiaceae</taxon>
        <taxon>Thiorhodococcus</taxon>
    </lineage>
</organism>
<sequence>MTNKKPINLLLAKITIIFCACLISGCGNDNLEEIDKVTSQLESCNQDLRSTMEQIARYETQLDFDKKTLQQAYEKEFRKDIKNEVISSSIPYFFALAAIMILLLISIFFYFQNNLNKENAKRQAEFNKKETELASKQAKLDSDYADIENKKAEALKDIYVHDEYGKKLGEAISFLKHELGKDIDTAL</sequence>
<reference evidence="4" key="1">
    <citation type="journal article" date="2020" name="Microbiol. Resour. Announc.">
        <title>Draft Genome Sequences of Thiorhodococcus mannitoliphagus and Thiorhodococcus minor, Purple Sulfur Photosynthetic Bacteria in the Gammaproteobacterial Family Chromatiaceae.</title>
        <authorList>
            <person name="Aviles F.A."/>
            <person name="Meyer T.E."/>
            <person name="Kyndt J.A."/>
        </authorList>
    </citation>
    <scope>NUCLEOTIDE SEQUENCE [LARGE SCALE GENOMIC DNA]</scope>
    <source>
        <strain evidence="4">DSM 18266</strain>
    </source>
</reference>
<keyword evidence="1" id="KW-0175">Coiled coil</keyword>
<evidence type="ECO:0000256" key="1">
    <source>
        <dbReference type="SAM" id="Coils"/>
    </source>
</evidence>
<dbReference type="EMBL" id="JAAIJR010000232">
    <property type="protein sequence ID" value="NEX23548.1"/>
    <property type="molecule type" value="Genomic_DNA"/>
</dbReference>
<name>A0A6P1DZ88_9GAMM</name>
<keyword evidence="2" id="KW-0472">Membrane</keyword>
<dbReference type="Proteomes" id="UP000471640">
    <property type="component" value="Unassembled WGS sequence"/>
</dbReference>
<keyword evidence="2" id="KW-0812">Transmembrane</keyword>
<feature type="coiled-coil region" evidence="1">
    <location>
        <begin position="34"/>
        <end position="75"/>
    </location>
</feature>
<gene>
    <name evidence="3" type="ORF">G3480_25260</name>
</gene>